<evidence type="ECO:0000313" key="2">
    <source>
        <dbReference type="EMBL" id="GAA4321211.1"/>
    </source>
</evidence>
<comment type="caution">
    <text evidence="2">The sequence shown here is derived from an EMBL/GenBank/DDBJ whole genome shotgun (WGS) entry which is preliminary data.</text>
</comment>
<keyword evidence="1" id="KW-0812">Transmembrane</keyword>
<dbReference type="RefSeq" id="WP_345253401.1">
    <property type="nucleotide sequence ID" value="NZ_BAABGY010000002.1"/>
</dbReference>
<protein>
    <recommendedName>
        <fullName evidence="4">DUF3379 family protein</fullName>
    </recommendedName>
</protein>
<organism evidence="2 3">
    <name type="scientific">Flaviaesturariibacter amylovorans</name>
    <dbReference type="NCBI Taxonomy" id="1084520"/>
    <lineage>
        <taxon>Bacteria</taxon>
        <taxon>Pseudomonadati</taxon>
        <taxon>Bacteroidota</taxon>
        <taxon>Chitinophagia</taxon>
        <taxon>Chitinophagales</taxon>
        <taxon>Chitinophagaceae</taxon>
        <taxon>Flaviaestuariibacter</taxon>
    </lineage>
</organism>
<name>A0ABP8GC62_9BACT</name>
<evidence type="ECO:0008006" key="4">
    <source>
        <dbReference type="Google" id="ProtNLM"/>
    </source>
</evidence>
<dbReference type="EMBL" id="BAABGY010000002">
    <property type="protein sequence ID" value="GAA4321211.1"/>
    <property type="molecule type" value="Genomic_DNA"/>
</dbReference>
<evidence type="ECO:0000256" key="1">
    <source>
        <dbReference type="SAM" id="Phobius"/>
    </source>
</evidence>
<reference evidence="3" key="1">
    <citation type="journal article" date="2019" name="Int. J. Syst. Evol. Microbiol.">
        <title>The Global Catalogue of Microorganisms (GCM) 10K type strain sequencing project: providing services to taxonomists for standard genome sequencing and annotation.</title>
        <authorList>
            <consortium name="The Broad Institute Genomics Platform"/>
            <consortium name="The Broad Institute Genome Sequencing Center for Infectious Disease"/>
            <person name="Wu L."/>
            <person name="Ma J."/>
        </authorList>
    </citation>
    <scope>NUCLEOTIDE SEQUENCE [LARGE SCALE GENOMIC DNA]</scope>
    <source>
        <strain evidence="3">JCM 17919</strain>
    </source>
</reference>
<keyword evidence="3" id="KW-1185">Reference proteome</keyword>
<sequence length="244" mass="26131">MTERRHIAEELHGLGSTLPHGPTGIPYAVPEGFFDAFPGTLLARLHEVAATDDPKAELEGLSPLLAGLPKRMPFSVPEGFFGATPALPGAPELPALLSAHDRRMPYTVPGGYFESLPETLLEAVRPKAKVVPLGRRPWYRTAAAAAVVGLLAIGGWFYSGSGTGTTPDVAANPEAWVEKRLNSVPDQALEEFIETADPVHGADLARNEPRKAEVNSLLSDVSDQEMAAFLEQVPTDDEHLNAIN</sequence>
<proteinExistence type="predicted"/>
<dbReference type="Proteomes" id="UP001501725">
    <property type="component" value="Unassembled WGS sequence"/>
</dbReference>
<keyword evidence="1" id="KW-1133">Transmembrane helix</keyword>
<keyword evidence="1" id="KW-0472">Membrane</keyword>
<feature type="transmembrane region" description="Helical" evidence="1">
    <location>
        <begin position="137"/>
        <end position="158"/>
    </location>
</feature>
<gene>
    <name evidence="2" type="ORF">GCM10023184_06840</name>
</gene>
<accession>A0ABP8GC62</accession>
<evidence type="ECO:0000313" key="3">
    <source>
        <dbReference type="Proteomes" id="UP001501725"/>
    </source>
</evidence>